<sequence>GGTNNTPLQRYDQCAPIPPSYLALSQKGTVGPIRHFNGIKVDRQLITALAERWRKKTHCFNFREGEATITLKDVAILTHLPIDGKAVCVSDHPPKDRDGMPGWVHFIHSVLGVKVRVKGCVDATDRMPPMRKHQVSITWLTKYFRYHYESHPLTEESPEDEKERYARVYLIGMVGGVFFSKKSSNLLSCGWLRIILGSWEEMGEYSWASACLANIYHNLCNASLKAVREVGGAMFIVQFWAWEHMPWIAPVQRPDRDWPIDHPLRGEGYGTMWLGHTTCDNLAQHKLDEYRRRFEGLWEGEVTSIL</sequence>
<dbReference type="GO" id="GO:0010073">
    <property type="term" value="P:meristem maintenance"/>
    <property type="evidence" value="ECO:0007669"/>
    <property type="project" value="InterPro"/>
</dbReference>
<comment type="caution">
    <text evidence="2">The sequence shown here is derived from an EMBL/GenBank/DDBJ whole genome shotgun (WGS) entry which is preliminary data.</text>
</comment>
<gene>
    <name evidence="2" type="ORF">LITE_LOCUS35017</name>
</gene>
<dbReference type="Pfam" id="PF10536">
    <property type="entry name" value="PMD"/>
    <property type="match status" value="1"/>
</dbReference>
<feature type="domain" description="Aminotransferase-like plant mobile" evidence="1">
    <location>
        <begin position="38"/>
        <end position="296"/>
    </location>
</feature>
<proteinExistence type="predicted"/>
<organism evidence="2 3">
    <name type="scientific">Linum tenue</name>
    <dbReference type="NCBI Taxonomy" id="586396"/>
    <lineage>
        <taxon>Eukaryota</taxon>
        <taxon>Viridiplantae</taxon>
        <taxon>Streptophyta</taxon>
        <taxon>Embryophyta</taxon>
        <taxon>Tracheophyta</taxon>
        <taxon>Spermatophyta</taxon>
        <taxon>Magnoliopsida</taxon>
        <taxon>eudicotyledons</taxon>
        <taxon>Gunneridae</taxon>
        <taxon>Pentapetalae</taxon>
        <taxon>rosids</taxon>
        <taxon>fabids</taxon>
        <taxon>Malpighiales</taxon>
        <taxon>Linaceae</taxon>
        <taxon>Linum</taxon>
    </lineage>
</organism>
<reference evidence="2" key="1">
    <citation type="submission" date="2022-08" db="EMBL/GenBank/DDBJ databases">
        <authorList>
            <person name="Gutierrez-Valencia J."/>
        </authorList>
    </citation>
    <scope>NUCLEOTIDE SEQUENCE</scope>
</reference>
<feature type="non-terminal residue" evidence="2">
    <location>
        <position position="1"/>
    </location>
</feature>
<accession>A0AAV0NSL0</accession>
<dbReference type="AlphaFoldDB" id="A0AAV0NSL0"/>
<dbReference type="InterPro" id="IPR019557">
    <property type="entry name" value="AminoTfrase-like_pln_mobile"/>
</dbReference>
<keyword evidence="3" id="KW-1185">Reference proteome</keyword>
<dbReference type="InterPro" id="IPR044824">
    <property type="entry name" value="MAIN-like"/>
</dbReference>
<dbReference type="PANTHER" id="PTHR46033">
    <property type="entry name" value="PROTEIN MAIN-LIKE 2"/>
    <property type="match status" value="1"/>
</dbReference>
<protein>
    <recommendedName>
        <fullName evidence="1">Aminotransferase-like plant mobile domain-containing protein</fullName>
    </recommendedName>
</protein>
<dbReference type="PANTHER" id="PTHR46033:SF80">
    <property type="entry name" value="PROTEIN MAIN-LIKE 2-LIKE"/>
    <property type="match status" value="1"/>
</dbReference>
<dbReference type="EMBL" id="CAMGYJ010000008">
    <property type="protein sequence ID" value="CAI0461613.1"/>
    <property type="molecule type" value="Genomic_DNA"/>
</dbReference>
<dbReference type="Proteomes" id="UP001154282">
    <property type="component" value="Unassembled WGS sequence"/>
</dbReference>
<evidence type="ECO:0000313" key="2">
    <source>
        <dbReference type="EMBL" id="CAI0461613.1"/>
    </source>
</evidence>
<feature type="non-terminal residue" evidence="2">
    <location>
        <position position="306"/>
    </location>
</feature>
<evidence type="ECO:0000313" key="3">
    <source>
        <dbReference type="Proteomes" id="UP001154282"/>
    </source>
</evidence>
<evidence type="ECO:0000259" key="1">
    <source>
        <dbReference type="Pfam" id="PF10536"/>
    </source>
</evidence>
<name>A0AAV0NSL0_9ROSI</name>